<organism evidence="4 5">
    <name type="scientific">Companilactobacillus allii</name>
    <dbReference type="NCBI Taxonomy" id="1847728"/>
    <lineage>
        <taxon>Bacteria</taxon>
        <taxon>Bacillati</taxon>
        <taxon>Bacillota</taxon>
        <taxon>Bacilli</taxon>
        <taxon>Lactobacillales</taxon>
        <taxon>Lactobacillaceae</taxon>
        <taxon>Companilactobacillus</taxon>
    </lineage>
</organism>
<keyword evidence="3" id="KW-0472">Membrane</keyword>
<dbReference type="Pfam" id="PF12978">
    <property type="entry name" value="DUF3862"/>
    <property type="match status" value="1"/>
</dbReference>
<dbReference type="RefSeq" id="WP_076618503.1">
    <property type="nucleotide sequence ID" value="NZ_CP019323.1"/>
</dbReference>
<dbReference type="OrthoDB" id="2942526at2"/>
<evidence type="ECO:0000256" key="2">
    <source>
        <dbReference type="SAM" id="MobiDB-lite"/>
    </source>
</evidence>
<dbReference type="InterPro" id="IPR037873">
    <property type="entry name" value="BamE-like"/>
</dbReference>
<reference evidence="5" key="1">
    <citation type="submission" date="2016-12" db="EMBL/GenBank/DDBJ databases">
        <authorList>
            <person name="Jung M.Y."/>
            <person name="Lee S.H."/>
        </authorList>
    </citation>
    <scope>NUCLEOTIDE SEQUENCE [LARGE SCALE GENOMIC DNA]</scope>
    <source>
        <strain evidence="5">WiKim39</strain>
    </source>
</reference>
<dbReference type="AlphaFoldDB" id="A0A1P8Q614"/>
<dbReference type="EMBL" id="CP019323">
    <property type="protein sequence ID" value="APX73281.1"/>
    <property type="molecule type" value="Genomic_DNA"/>
</dbReference>
<protein>
    <recommendedName>
        <fullName evidence="6">DUF3862 domain-containing protein</fullName>
    </recommendedName>
</protein>
<gene>
    <name evidence="4" type="ORF">BTM29_12315</name>
</gene>
<keyword evidence="3" id="KW-0812">Transmembrane</keyword>
<proteinExistence type="predicted"/>
<feature type="region of interest" description="Disordered" evidence="2">
    <location>
        <begin position="50"/>
        <end position="85"/>
    </location>
</feature>
<dbReference type="Proteomes" id="UP000187499">
    <property type="component" value="Chromosome"/>
</dbReference>
<evidence type="ECO:0008006" key="6">
    <source>
        <dbReference type="Google" id="ProtNLM"/>
    </source>
</evidence>
<dbReference type="STRING" id="1847728.BTM29_12315"/>
<feature type="transmembrane region" description="Helical" evidence="3">
    <location>
        <begin position="23"/>
        <end position="42"/>
    </location>
</feature>
<feature type="compositionally biased region" description="Basic and acidic residues" evidence="2">
    <location>
        <begin position="57"/>
        <end position="79"/>
    </location>
</feature>
<evidence type="ECO:0000256" key="3">
    <source>
        <dbReference type="SAM" id="Phobius"/>
    </source>
</evidence>
<accession>A0A1P8Q614</accession>
<keyword evidence="3" id="KW-1133">Transmembrane helix</keyword>
<evidence type="ECO:0000313" key="4">
    <source>
        <dbReference type="EMBL" id="APX73281.1"/>
    </source>
</evidence>
<dbReference type="InterPro" id="IPR024418">
    <property type="entry name" value="DUF3862"/>
</dbReference>
<evidence type="ECO:0000313" key="5">
    <source>
        <dbReference type="Proteomes" id="UP000187499"/>
    </source>
</evidence>
<name>A0A1P8Q614_9LACO</name>
<evidence type="ECO:0000256" key="1">
    <source>
        <dbReference type="ARBA" id="ARBA00022729"/>
    </source>
</evidence>
<sequence>MDNEQMTRMQLRKNKRKPFFKKWWFWLIVVIVIAAGVGFGVFKHYNQNNSNSYSESTSKKVEKSKSTSTKEKTSSKKTSDSSTNSNTKKITLEQFNNIALDETNGTSWDTIKPIFGTPVSHTTANVQNTDVDVQNWDNVANATDGSMVSIGFTSNHAVSKKITNLKVNRASEIDIQKFAEIESDQSEDQVIKTLGKPNSYDISNINGSSLTELTYSSGIKGDSGAKIVITLTNGKVSKQVQNGVK</sequence>
<dbReference type="Gene3D" id="3.30.1450.10">
    <property type="match status" value="2"/>
</dbReference>
<dbReference type="KEGG" id="lalw:BTM29_12315"/>
<keyword evidence="5" id="KW-1185">Reference proteome</keyword>
<keyword evidence="1" id="KW-0732">Signal</keyword>